<dbReference type="Proteomes" id="UP000199053">
    <property type="component" value="Unassembled WGS sequence"/>
</dbReference>
<name>A0A1G9KIB4_9BACT</name>
<keyword evidence="5" id="KW-1185">Reference proteome</keyword>
<dbReference type="GO" id="GO:0006525">
    <property type="term" value="P:arginine metabolic process"/>
    <property type="evidence" value="ECO:0007669"/>
    <property type="project" value="TreeGrafter"/>
</dbReference>
<dbReference type="GO" id="GO:0016403">
    <property type="term" value="F:dimethylargininase activity"/>
    <property type="evidence" value="ECO:0007669"/>
    <property type="project" value="TreeGrafter"/>
</dbReference>
<feature type="active site" description="Proton donor" evidence="3">
    <location>
        <position position="169"/>
    </location>
</feature>
<dbReference type="GO" id="GO:0045429">
    <property type="term" value="P:positive regulation of nitric oxide biosynthetic process"/>
    <property type="evidence" value="ECO:0007669"/>
    <property type="project" value="TreeGrafter"/>
</dbReference>
<dbReference type="GO" id="GO:0016597">
    <property type="term" value="F:amino acid binding"/>
    <property type="evidence" value="ECO:0007669"/>
    <property type="project" value="TreeGrafter"/>
</dbReference>
<accession>A0A1G9KIB4</accession>
<evidence type="ECO:0000313" key="5">
    <source>
        <dbReference type="Proteomes" id="UP000199053"/>
    </source>
</evidence>
<reference evidence="5" key="1">
    <citation type="submission" date="2016-10" db="EMBL/GenBank/DDBJ databases">
        <authorList>
            <person name="Varghese N."/>
            <person name="Submissions S."/>
        </authorList>
    </citation>
    <scope>NUCLEOTIDE SEQUENCE [LARGE SCALE GENOMIC DNA]</scope>
    <source>
        <strain evidence="5">DSM 16995</strain>
    </source>
</reference>
<dbReference type="EMBL" id="FNGA01000005">
    <property type="protein sequence ID" value="SDL49352.1"/>
    <property type="molecule type" value="Genomic_DNA"/>
</dbReference>
<keyword evidence="2" id="KW-0378">Hydrolase</keyword>
<evidence type="ECO:0000256" key="3">
    <source>
        <dbReference type="PIRSR" id="PIRSR633199-1"/>
    </source>
</evidence>
<proteinExistence type="inferred from homology"/>
<feature type="active site" description="Nucleophile" evidence="3">
    <location>
        <position position="256"/>
    </location>
</feature>
<dbReference type="AlphaFoldDB" id="A0A1G9KIB4"/>
<gene>
    <name evidence="4" type="ORF">SAMN05660337_3092</name>
</gene>
<evidence type="ECO:0000256" key="1">
    <source>
        <dbReference type="ARBA" id="ARBA00008532"/>
    </source>
</evidence>
<dbReference type="STRING" id="246191.SAMN05660337_3092"/>
<dbReference type="Gene3D" id="3.75.10.10">
    <property type="entry name" value="L-arginine/glycine Amidinotransferase, Chain A"/>
    <property type="match status" value="1"/>
</dbReference>
<evidence type="ECO:0000256" key="2">
    <source>
        <dbReference type="ARBA" id="ARBA00022801"/>
    </source>
</evidence>
<dbReference type="PANTHER" id="PTHR12737:SF9">
    <property type="entry name" value="DIMETHYLARGININASE"/>
    <property type="match status" value="1"/>
</dbReference>
<dbReference type="GO" id="GO:0000052">
    <property type="term" value="P:citrulline metabolic process"/>
    <property type="evidence" value="ECO:0007669"/>
    <property type="project" value="TreeGrafter"/>
</dbReference>
<comment type="similarity">
    <text evidence="1">Belongs to the DDAH family.</text>
</comment>
<sequence length="261" mass="28892">MKNIFSKAIVRTPAHNLGHGLTEAGLGCPDMELTHIQHRDYIKYFESKGIAVTVLDAVEDFPDSVFVEDTAVMIPIDGGVAAFLTCPGAQSRRGEVERIKPVLSSIADEVYQMEGDGLMEGGDILLMGNTFFVGIDSRTNYAGFEQFEKVARKFGYKCVPVPFDNGMPHLKTELSTLDDETLIMSNRFSMRDEFSGYRRLVVPTGEEYAANCLYMGNCLLAPAGFPASAEMLDKNGFSPDYIDMSEFRKMDGGLTCLSLRW</sequence>
<organism evidence="4 5">
    <name type="scientific">Maridesulfovibrio ferrireducens</name>
    <dbReference type="NCBI Taxonomy" id="246191"/>
    <lineage>
        <taxon>Bacteria</taxon>
        <taxon>Pseudomonadati</taxon>
        <taxon>Thermodesulfobacteriota</taxon>
        <taxon>Desulfovibrionia</taxon>
        <taxon>Desulfovibrionales</taxon>
        <taxon>Desulfovibrionaceae</taxon>
        <taxon>Maridesulfovibrio</taxon>
    </lineage>
</organism>
<protein>
    <submittedName>
        <fullName evidence="4">Dimethylargininase</fullName>
    </submittedName>
</protein>
<dbReference type="PANTHER" id="PTHR12737">
    <property type="entry name" value="DIMETHYLARGININE DIMETHYLAMINOHYDROLASE"/>
    <property type="match status" value="1"/>
</dbReference>
<dbReference type="InterPro" id="IPR033199">
    <property type="entry name" value="DDAH-like"/>
</dbReference>
<evidence type="ECO:0000313" key="4">
    <source>
        <dbReference type="EMBL" id="SDL49352.1"/>
    </source>
</evidence>
<dbReference type="RefSeq" id="WP_244512305.1">
    <property type="nucleotide sequence ID" value="NZ_FNGA01000005.1"/>
</dbReference>
<dbReference type="SUPFAM" id="SSF55909">
    <property type="entry name" value="Pentein"/>
    <property type="match status" value="1"/>
</dbReference>
<dbReference type="Pfam" id="PF19420">
    <property type="entry name" value="DDAH_eukar"/>
    <property type="match status" value="1"/>
</dbReference>